<keyword evidence="9" id="KW-0539">Nucleus</keyword>
<comment type="similarity">
    <text evidence="4">Belongs to the TMEM43 family.</text>
</comment>
<dbReference type="GO" id="GO:0005789">
    <property type="term" value="C:endoplasmic reticulum membrane"/>
    <property type="evidence" value="ECO:0007669"/>
    <property type="project" value="UniProtKB-SubCell"/>
</dbReference>
<evidence type="ECO:0000256" key="3">
    <source>
        <dbReference type="ARBA" id="ARBA00004586"/>
    </source>
</evidence>
<gene>
    <name evidence="11" type="ORF">MELIAE_LOCUS8494</name>
</gene>
<dbReference type="EMBL" id="OV121136">
    <property type="protein sequence ID" value="CAH0557888.1"/>
    <property type="molecule type" value="Genomic_DNA"/>
</dbReference>
<feature type="transmembrane region" description="Helical" evidence="10">
    <location>
        <begin position="351"/>
        <end position="371"/>
    </location>
</feature>
<evidence type="ECO:0000256" key="5">
    <source>
        <dbReference type="ARBA" id="ARBA00022692"/>
    </source>
</evidence>
<dbReference type="GO" id="GO:0071763">
    <property type="term" value="P:nuclear membrane organization"/>
    <property type="evidence" value="ECO:0007669"/>
    <property type="project" value="TreeGrafter"/>
</dbReference>
<dbReference type="GO" id="GO:0005637">
    <property type="term" value="C:nuclear inner membrane"/>
    <property type="evidence" value="ECO:0007669"/>
    <property type="project" value="TreeGrafter"/>
</dbReference>
<keyword evidence="7 10" id="KW-1133">Transmembrane helix</keyword>
<dbReference type="AlphaFoldDB" id="A0A9P0BAV5"/>
<evidence type="ECO:0000256" key="1">
    <source>
        <dbReference type="ARBA" id="ARBA00004127"/>
    </source>
</evidence>
<feature type="transmembrane region" description="Helical" evidence="10">
    <location>
        <begin position="287"/>
        <end position="306"/>
    </location>
</feature>
<keyword evidence="12" id="KW-1185">Reference proteome</keyword>
<dbReference type="PANTHER" id="PTHR13416">
    <property type="match status" value="1"/>
</dbReference>
<accession>A0A9P0BAV5</accession>
<evidence type="ECO:0000256" key="6">
    <source>
        <dbReference type="ARBA" id="ARBA00022824"/>
    </source>
</evidence>
<evidence type="ECO:0000256" key="8">
    <source>
        <dbReference type="ARBA" id="ARBA00023136"/>
    </source>
</evidence>
<reference evidence="11" key="1">
    <citation type="submission" date="2021-12" db="EMBL/GenBank/DDBJ databases">
        <authorList>
            <person name="King R."/>
        </authorList>
    </citation>
    <scope>NUCLEOTIDE SEQUENCE</scope>
</reference>
<evidence type="ECO:0000256" key="7">
    <source>
        <dbReference type="ARBA" id="ARBA00022989"/>
    </source>
</evidence>
<dbReference type="GO" id="GO:0006629">
    <property type="term" value="P:lipid metabolic process"/>
    <property type="evidence" value="ECO:0007669"/>
    <property type="project" value="TreeGrafter"/>
</dbReference>
<proteinExistence type="inferred from homology"/>
<keyword evidence="6" id="KW-0256">Endoplasmic reticulum</keyword>
<evidence type="ECO:0000313" key="12">
    <source>
        <dbReference type="Proteomes" id="UP001154078"/>
    </source>
</evidence>
<comment type="subcellular location">
    <subcellularLocation>
        <location evidence="1">Endomembrane system</location>
        <topology evidence="1">Multi-pass membrane protein</topology>
    </subcellularLocation>
    <subcellularLocation>
        <location evidence="3">Endoplasmic reticulum membrane</location>
    </subcellularLocation>
    <subcellularLocation>
        <location evidence="2">Nucleus envelope</location>
    </subcellularLocation>
</comment>
<evidence type="ECO:0008006" key="13">
    <source>
        <dbReference type="Google" id="ProtNLM"/>
    </source>
</evidence>
<dbReference type="Pfam" id="PF07787">
    <property type="entry name" value="TMEM43"/>
    <property type="match status" value="1"/>
</dbReference>
<organism evidence="11 12">
    <name type="scientific">Brassicogethes aeneus</name>
    <name type="common">Rape pollen beetle</name>
    <name type="synonym">Meligethes aeneus</name>
    <dbReference type="NCBI Taxonomy" id="1431903"/>
    <lineage>
        <taxon>Eukaryota</taxon>
        <taxon>Metazoa</taxon>
        <taxon>Ecdysozoa</taxon>
        <taxon>Arthropoda</taxon>
        <taxon>Hexapoda</taxon>
        <taxon>Insecta</taxon>
        <taxon>Pterygota</taxon>
        <taxon>Neoptera</taxon>
        <taxon>Endopterygota</taxon>
        <taxon>Coleoptera</taxon>
        <taxon>Polyphaga</taxon>
        <taxon>Cucujiformia</taxon>
        <taxon>Nitidulidae</taxon>
        <taxon>Meligethinae</taxon>
        <taxon>Brassicogethes</taxon>
    </lineage>
</organism>
<dbReference type="Proteomes" id="UP001154078">
    <property type="component" value="Chromosome 5"/>
</dbReference>
<dbReference type="OrthoDB" id="410725at2759"/>
<evidence type="ECO:0000256" key="9">
    <source>
        <dbReference type="ARBA" id="ARBA00023242"/>
    </source>
</evidence>
<dbReference type="PANTHER" id="PTHR13416:SF2">
    <property type="entry name" value="TRANSMEMBRANE PROTEIN 43"/>
    <property type="match status" value="1"/>
</dbReference>
<feature type="transmembrane region" description="Helical" evidence="10">
    <location>
        <begin position="12"/>
        <end position="31"/>
    </location>
</feature>
<name>A0A9P0BAV5_BRAAE</name>
<sequence length="378" mass="42998">MATLIEEFQKTWLTSIIGIGLLGVGLWLLTWNEGRAVHHAHSLDETYNNAVSLNVYEPIRPELNDRVVYISGNLKIDEPLTEPEYGVSMQAVKLKRRVQMYQWIEERTPRDNIQADSIAAESYTHDYYYVTEWRDKLVDSSSFYIRHGHQNPPEIPLKTVVYTASSVKVGPLDLGKEIKEKFTDWIEVTGDERPERKDVKLHMGIYYHSDDVWNPEVGDIRVQFYYAGATGEPVSIIARQKGNELVPYYTTKGHDIALLRHGNLNINQMFTAEHSDARMETWKLRGVGVFCVYAASVCLARILKILLSQVPFLGSLTSDTVSFQNLTLSLSTSLVVIAIAWIFYRPFLGAGLILAAFSPFFYCTMGVYNMAQNVNPTR</sequence>
<keyword evidence="8 10" id="KW-0472">Membrane</keyword>
<feature type="transmembrane region" description="Helical" evidence="10">
    <location>
        <begin position="326"/>
        <end position="344"/>
    </location>
</feature>
<protein>
    <recommendedName>
        <fullName evidence="13">Transmembrane protein 43 homolog</fullName>
    </recommendedName>
</protein>
<evidence type="ECO:0000256" key="4">
    <source>
        <dbReference type="ARBA" id="ARBA00006627"/>
    </source>
</evidence>
<evidence type="ECO:0000256" key="2">
    <source>
        <dbReference type="ARBA" id="ARBA00004259"/>
    </source>
</evidence>
<evidence type="ECO:0000313" key="11">
    <source>
        <dbReference type="EMBL" id="CAH0557888.1"/>
    </source>
</evidence>
<keyword evidence="5 10" id="KW-0812">Transmembrane</keyword>
<evidence type="ECO:0000256" key="10">
    <source>
        <dbReference type="SAM" id="Phobius"/>
    </source>
</evidence>
<dbReference type="InterPro" id="IPR012430">
    <property type="entry name" value="TMEM43_fam"/>
</dbReference>